<dbReference type="Proteomes" id="UP001341840">
    <property type="component" value="Unassembled WGS sequence"/>
</dbReference>
<name>A0ABU6R614_9FABA</name>
<feature type="region of interest" description="Disordered" evidence="1">
    <location>
        <begin position="1"/>
        <end position="20"/>
    </location>
</feature>
<feature type="region of interest" description="Disordered" evidence="1">
    <location>
        <begin position="71"/>
        <end position="97"/>
    </location>
</feature>
<evidence type="ECO:0000313" key="3">
    <source>
        <dbReference type="Proteomes" id="UP001341840"/>
    </source>
</evidence>
<sequence length="156" mass="17168">MESSHEAIQGQKGDGSRARNTRHCGLVVQQLVIPPLLRTRDPDAVLSSLGDKTLEPSPRYHDSCLNLERASQHGAATNPTKLTWGAKKGDGSRARHTRHCGLRVQQLVIPPLSRARDVRCSVRPALRVSLKSRNQDTRAFDQVPWLNSQLGVGKPA</sequence>
<organism evidence="2 3">
    <name type="scientific">Stylosanthes scabra</name>
    <dbReference type="NCBI Taxonomy" id="79078"/>
    <lineage>
        <taxon>Eukaryota</taxon>
        <taxon>Viridiplantae</taxon>
        <taxon>Streptophyta</taxon>
        <taxon>Embryophyta</taxon>
        <taxon>Tracheophyta</taxon>
        <taxon>Spermatophyta</taxon>
        <taxon>Magnoliopsida</taxon>
        <taxon>eudicotyledons</taxon>
        <taxon>Gunneridae</taxon>
        <taxon>Pentapetalae</taxon>
        <taxon>rosids</taxon>
        <taxon>fabids</taxon>
        <taxon>Fabales</taxon>
        <taxon>Fabaceae</taxon>
        <taxon>Papilionoideae</taxon>
        <taxon>50 kb inversion clade</taxon>
        <taxon>dalbergioids sensu lato</taxon>
        <taxon>Dalbergieae</taxon>
        <taxon>Pterocarpus clade</taxon>
        <taxon>Stylosanthes</taxon>
    </lineage>
</organism>
<evidence type="ECO:0000256" key="1">
    <source>
        <dbReference type="SAM" id="MobiDB-lite"/>
    </source>
</evidence>
<protein>
    <submittedName>
        <fullName evidence="2">Uncharacterized protein</fullName>
    </submittedName>
</protein>
<proteinExistence type="predicted"/>
<accession>A0ABU6R614</accession>
<keyword evidence="3" id="KW-1185">Reference proteome</keyword>
<dbReference type="EMBL" id="JASCZI010030233">
    <property type="protein sequence ID" value="MED6119293.1"/>
    <property type="molecule type" value="Genomic_DNA"/>
</dbReference>
<comment type="caution">
    <text evidence="2">The sequence shown here is derived from an EMBL/GenBank/DDBJ whole genome shotgun (WGS) entry which is preliminary data.</text>
</comment>
<gene>
    <name evidence="2" type="ORF">PIB30_010535</name>
</gene>
<reference evidence="2 3" key="1">
    <citation type="journal article" date="2023" name="Plants (Basel)">
        <title>Bridging the Gap: Combining Genomics and Transcriptomics Approaches to Understand Stylosanthes scabra, an Orphan Legume from the Brazilian Caatinga.</title>
        <authorList>
            <person name="Ferreira-Neto J.R.C."/>
            <person name="da Silva M.D."/>
            <person name="Binneck E."/>
            <person name="de Melo N.F."/>
            <person name="da Silva R.H."/>
            <person name="de Melo A.L.T.M."/>
            <person name="Pandolfi V."/>
            <person name="Bustamante F.O."/>
            <person name="Brasileiro-Vidal A.C."/>
            <person name="Benko-Iseppon A.M."/>
        </authorList>
    </citation>
    <scope>NUCLEOTIDE SEQUENCE [LARGE SCALE GENOMIC DNA]</scope>
    <source>
        <tissue evidence="2">Leaves</tissue>
    </source>
</reference>
<evidence type="ECO:0000313" key="2">
    <source>
        <dbReference type="EMBL" id="MED6119293.1"/>
    </source>
</evidence>